<keyword evidence="2" id="KW-1185">Reference proteome</keyword>
<dbReference type="SUPFAM" id="SSF49777">
    <property type="entry name" value="PEBP-like"/>
    <property type="match status" value="1"/>
</dbReference>
<dbReference type="InterPro" id="IPR036610">
    <property type="entry name" value="PEBP-like_sf"/>
</dbReference>
<dbReference type="PANTHER" id="PTHR30289">
    <property type="entry name" value="UNCHARACTERIZED PROTEIN YBCL-RELATED"/>
    <property type="match status" value="1"/>
</dbReference>
<comment type="caution">
    <text evidence="1">The sequence shown here is derived from an EMBL/GenBank/DDBJ whole genome shotgun (WGS) entry which is preliminary data.</text>
</comment>
<protein>
    <submittedName>
        <fullName evidence="1">Phosphatidylethanolamine-binding family protein</fullName>
    </submittedName>
</protein>
<dbReference type="Gene3D" id="3.90.280.10">
    <property type="entry name" value="PEBP-like"/>
    <property type="match status" value="1"/>
</dbReference>
<dbReference type="NCBIfam" id="TIGR00481">
    <property type="entry name" value="YbhB/YbcL family Raf kinase inhibitor-like protein"/>
    <property type="match status" value="1"/>
</dbReference>
<dbReference type="AlphaFoldDB" id="A0A1Q8YHV1"/>
<proteinExistence type="predicted"/>
<dbReference type="Pfam" id="PF01161">
    <property type="entry name" value="PBP"/>
    <property type="match status" value="1"/>
</dbReference>
<name>A0A1Q8YHV1_9BURK</name>
<organism evidence="1 2">
    <name type="scientific">Rhodoferax antarcticus ANT.BR</name>
    <dbReference type="NCBI Taxonomy" id="1111071"/>
    <lineage>
        <taxon>Bacteria</taxon>
        <taxon>Pseudomonadati</taxon>
        <taxon>Pseudomonadota</taxon>
        <taxon>Betaproteobacteria</taxon>
        <taxon>Burkholderiales</taxon>
        <taxon>Comamonadaceae</taxon>
        <taxon>Rhodoferax</taxon>
    </lineage>
</organism>
<gene>
    <name evidence="1" type="ORF">BLL52_1377</name>
</gene>
<dbReference type="InterPro" id="IPR008914">
    <property type="entry name" value="PEBP"/>
</dbReference>
<evidence type="ECO:0000313" key="2">
    <source>
        <dbReference type="Proteomes" id="UP000185911"/>
    </source>
</evidence>
<reference evidence="1 2" key="1">
    <citation type="submission" date="2017-01" db="EMBL/GenBank/DDBJ databases">
        <title>Genome sequence of Rhodoferax antarcticus ANT.BR, a psychrophilic purple nonsulfur bacterium from an Antarctic microbial mat.</title>
        <authorList>
            <person name="Baker J."/>
            <person name="Riester C."/>
            <person name="Skinner B."/>
            <person name="Newell A."/>
            <person name="Swingley W."/>
            <person name="Madigan M."/>
            <person name="Jung D."/>
            <person name="Asao M."/>
            <person name="Chen M."/>
            <person name="Loughlin P."/>
            <person name="Pan H."/>
            <person name="Lin S."/>
            <person name="Li N."/>
            <person name="Shaw J."/>
            <person name="Prado M."/>
            <person name="Sherman C."/>
            <person name="Li X."/>
            <person name="Tang J."/>
            <person name="Blankenship R."/>
            <person name="Zhao T."/>
            <person name="Touchman J."/>
            <person name="Sattley M."/>
        </authorList>
    </citation>
    <scope>NUCLEOTIDE SEQUENCE [LARGE SCALE GENOMIC DNA]</scope>
    <source>
        <strain evidence="1 2">ANT.BR</strain>
    </source>
</reference>
<dbReference type="EMBL" id="MSYM01000008">
    <property type="protein sequence ID" value="OLP07547.1"/>
    <property type="molecule type" value="Genomic_DNA"/>
</dbReference>
<dbReference type="CDD" id="cd00865">
    <property type="entry name" value="PEBP_bact_arch"/>
    <property type="match status" value="1"/>
</dbReference>
<evidence type="ECO:0000313" key="1">
    <source>
        <dbReference type="EMBL" id="OLP07547.1"/>
    </source>
</evidence>
<dbReference type="PANTHER" id="PTHR30289:SF1">
    <property type="entry name" value="PEBP (PHOSPHATIDYLETHANOLAMINE-BINDING PROTEIN) FAMILY PROTEIN"/>
    <property type="match status" value="1"/>
</dbReference>
<dbReference type="InterPro" id="IPR005247">
    <property type="entry name" value="YbhB_YbcL/LppC-like"/>
</dbReference>
<accession>A0A1Q8YHV1</accession>
<dbReference type="Proteomes" id="UP000185911">
    <property type="component" value="Unassembled WGS sequence"/>
</dbReference>
<sequence>MSLPGGAAHAQKGPFMLSSPDLAMGTFADKFVLNGFGCKGGNVSPALVWQNVPPGTKSLALQVFDPDAPTGAGFWHWTVYGIAPTATSLAQGAGNTAAKLPAPAYGGANDYLDTGATGGNGNYGGPCPPEADKPHRYIFMLYALAVDDLAKAGGIPKTGTPSLYSFVLNKGLGDNLIDKTSFTATYGR</sequence>
<dbReference type="STRING" id="81479.RA876_01495"/>